<dbReference type="InterPro" id="IPR042099">
    <property type="entry name" value="ANL_N_sf"/>
</dbReference>
<dbReference type="PANTHER" id="PTHR45527">
    <property type="entry name" value="NONRIBOSOMAL PEPTIDE SYNTHETASE"/>
    <property type="match status" value="1"/>
</dbReference>
<dbReference type="SMART" id="SM00823">
    <property type="entry name" value="PKS_PP"/>
    <property type="match status" value="4"/>
</dbReference>
<dbReference type="InterPro" id="IPR023213">
    <property type="entry name" value="CAT-like_dom_sf"/>
</dbReference>
<evidence type="ECO:0000256" key="4">
    <source>
        <dbReference type="ARBA" id="ARBA00022553"/>
    </source>
</evidence>
<dbReference type="FunFam" id="3.40.50.12780:FF:000012">
    <property type="entry name" value="Non-ribosomal peptide synthetase"/>
    <property type="match status" value="2"/>
</dbReference>
<dbReference type="CDD" id="cd02440">
    <property type="entry name" value="AdoMet_MTases"/>
    <property type="match status" value="1"/>
</dbReference>
<dbReference type="InterPro" id="IPR006162">
    <property type="entry name" value="Ppantetheine_attach_site"/>
</dbReference>
<dbReference type="Pfam" id="PF00975">
    <property type="entry name" value="Thioesterase"/>
    <property type="match status" value="1"/>
</dbReference>
<dbReference type="NCBIfam" id="TIGR01733">
    <property type="entry name" value="AA-adenyl-dom"/>
    <property type="match status" value="4"/>
</dbReference>
<dbReference type="NCBIfam" id="TIGR01720">
    <property type="entry name" value="NRPS-para261"/>
    <property type="match status" value="2"/>
</dbReference>
<feature type="domain" description="Carrier" evidence="7">
    <location>
        <begin position="974"/>
        <end position="1048"/>
    </location>
</feature>
<dbReference type="GO" id="GO:0009403">
    <property type="term" value="P:toxin biosynthetic process"/>
    <property type="evidence" value="ECO:0007669"/>
    <property type="project" value="UniProtKB-ARBA"/>
</dbReference>
<dbReference type="PROSITE" id="PS00455">
    <property type="entry name" value="AMP_BINDING"/>
    <property type="match status" value="4"/>
</dbReference>
<dbReference type="SUPFAM" id="SSF53335">
    <property type="entry name" value="S-adenosyl-L-methionine-dependent methyltransferases"/>
    <property type="match status" value="1"/>
</dbReference>
<evidence type="ECO:0000256" key="6">
    <source>
        <dbReference type="ARBA" id="ARBA00023194"/>
    </source>
</evidence>
<protein>
    <recommendedName>
        <fullName evidence="7">Carrier domain-containing protein</fullName>
    </recommendedName>
</protein>
<dbReference type="InterPro" id="IPR020802">
    <property type="entry name" value="TesA-like"/>
</dbReference>
<dbReference type="FunFam" id="3.30.300.30:FF:000015">
    <property type="entry name" value="Nonribosomal peptide synthase SidD"/>
    <property type="match status" value="2"/>
</dbReference>
<dbReference type="SMART" id="SM00824">
    <property type="entry name" value="PKS_TE"/>
    <property type="match status" value="1"/>
</dbReference>
<dbReference type="GO" id="GO:0031177">
    <property type="term" value="F:phosphopantetheine binding"/>
    <property type="evidence" value="ECO:0007669"/>
    <property type="project" value="InterPro"/>
</dbReference>
<dbReference type="PROSITE" id="PS50075">
    <property type="entry name" value="CARRIER"/>
    <property type="match status" value="4"/>
</dbReference>
<dbReference type="GO" id="GO:0017000">
    <property type="term" value="P:antibiotic biosynthetic process"/>
    <property type="evidence" value="ECO:0007669"/>
    <property type="project" value="UniProtKB-KW"/>
</dbReference>
<dbReference type="InterPro" id="IPR009081">
    <property type="entry name" value="PP-bd_ACP"/>
</dbReference>
<dbReference type="Gene3D" id="3.30.559.30">
    <property type="entry name" value="Nonribosomal peptide synthetase, condensation domain"/>
    <property type="match status" value="6"/>
</dbReference>
<dbReference type="Gene3D" id="3.40.50.980">
    <property type="match status" value="4"/>
</dbReference>
<dbReference type="CDD" id="cd12117">
    <property type="entry name" value="A_NRPS_Srf_like"/>
    <property type="match status" value="1"/>
</dbReference>
<dbReference type="GO" id="GO:0072330">
    <property type="term" value="P:monocarboxylic acid biosynthetic process"/>
    <property type="evidence" value="ECO:0007669"/>
    <property type="project" value="UniProtKB-ARBA"/>
</dbReference>
<dbReference type="FunFam" id="3.30.300.30:FF:000010">
    <property type="entry name" value="Enterobactin synthetase component F"/>
    <property type="match status" value="1"/>
</dbReference>
<dbReference type="CDD" id="cd19543">
    <property type="entry name" value="DCL_NRPS"/>
    <property type="match status" value="1"/>
</dbReference>
<dbReference type="Gene3D" id="3.40.50.150">
    <property type="entry name" value="Vaccinia Virus protein VP39"/>
    <property type="match status" value="1"/>
</dbReference>
<dbReference type="CDD" id="cd17652">
    <property type="entry name" value="A_NRPS_CmdD_like"/>
    <property type="match status" value="1"/>
</dbReference>
<dbReference type="InterPro" id="IPR029058">
    <property type="entry name" value="AB_hydrolase_fold"/>
</dbReference>
<dbReference type="InterPro" id="IPR045851">
    <property type="entry name" value="AMP-bd_C_sf"/>
</dbReference>
<dbReference type="InterPro" id="IPR001031">
    <property type="entry name" value="Thioesterase"/>
</dbReference>
<dbReference type="InterPro" id="IPR000873">
    <property type="entry name" value="AMP-dep_synth/lig_dom"/>
</dbReference>
<dbReference type="Gene3D" id="1.10.1200.10">
    <property type="entry name" value="ACP-like"/>
    <property type="match status" value="3"/>
</dbReference>
<dbReference type="GO" id="GO:0008610">
    <property type="term" value="P:lipid biosynthetic process"/>
    <property type="evidence" value="ECO:0007669"/>
    <property type="project" value="UniProtKB-ARBA"/>
</dbReference>
<dbReference type="FunFam" id="1.10.1200.10:FF:000016">
    <property type="entry name" value="Non-ribosomal peptide synthase"/>
    <property type="match status" value="2"/>
</dbReference>
<dbReference type="FunFam" id="3.40.50.980:FF:000001">
    <property type="entry name" value="Non-ribosomal peptide synthetase"/>
    <property type="match status" value="4"/>
</dbReference>
<proteinExistence type="inferred from homology"/>
<dbReference type="InterPro" id="IPR010071">
    <property type="entry name" value="AA_adenyl_dom"/>
</dbReference>
<dbReference type="Proteomes" id="UP000037084">
    <property type="component" value="Unassembled WGS sequence"/>
</dbReference>
<evidence type="ECO:0000313" key="8">
    <source>
        <dbReference type="EMBL" id="KOG47714.1"/>
    </source>
</evidence>
<comment type="caution">
    <text evidence="8">The sequence shown here is derived from an EMBL/GenBank/DDBJ whole genome shotgun (WGS) entry which is preliminary data.</text>
</comment>
<dbReference type="InterPro" id="IPR001242">
    <property type="entry name" value="Condensation_dom"/>
</dbReference>
<dbReference type="InterPro" id="IPR020806">
    <property type="entry name" value="PKS_PP-bd"/>
</dbReference>
<keyword evidence="4" id="KW-0597">Phosphoprotein</keyword>
<feature type="domain" description="Carrier" evidence="7">
    <location>
        <begin position="5548"/>
        <end position="5623"/>
    </location>
</feature>
<comment type="similarity">
    <text evidence="2">Belongs to the ATP-dependent AMP-binding enzyme family.</text>
</comment>
<dbReference type="CDD" id="cd19540">
    <property type="entry name" value="LCL_NRPS-like"/>
    <property type="match status" value="2"/>
</dbReference>
<sequence length="5868" mass="628605">MWFIDRFEGPSATYNVPFLVRLTGELDRTALQSAVRDVVARHESLRTLIVMDEQGVPSQQVLPVDASLLDVPLVEVAPEAVDEAVFEAAQYTFDLSAEIPVRATLLRSGERDHVLLLLVHHIASDGESMEPLSRDLATAYTARLRGEAPQWADLPVQYVDYTLWQRELLGDENDPESVVSTQVGYWQGELAGVPTPLRLSTDRPRPPVASHRGDTVGFPIDAELLAAVEAVGRERDMTVPMVLQAALAVVLQHLGAGHDIAIGSTVAGRTDDELADLVGFFVNTWVLRTDLSGAPSFDRVLEQVRQKALTAYDNQDAPFEHLVEVLNPERSTAYHPLFQVMFTWENDAWIDLELPGLEQARFEVLATSTAKFDLEFNYFSDPTGPGMLCYLEYATDLFDRATAQSVVDRYLRVIREVVAHPERPVALAPVLDGAELDTVIREFNDTAVELPEVTVAELFERQVAATPDAIALEAGDETLTYRELDARAARIARELIARGVTAETLVGVALPRTADLVAGLLGVFKAGGSYLPIDPRYPSRRLDFILEDAAPALVLTDEQTVGVLPQTSIPQLFVGDIDFGDARDAQDAETGAAAAVGRPGRIAYVMYTSGSTGTPKGVAITHSNVVNDVLGLASAIGVGTGTRVLAGTSVNFDVSVFEIFSTLCSGGIVELVRDALVIGERGGWTGGVISTVPSVFAELLGQVSGRIEVDTVVFAGEALPASLVQRVREAVPGVRVVNAYGQSESFYATTFSLPAGQEWDGAGSAPVGAPLGNVRTYVLGPGLRPVPVGVVGELYVAGEIGRGYYGRTALTADRFVADPFGPAGSRMYRTGDLARWNADGQLEYAGRDDAQMKVRGFRIEPGEIEAVLTAHPGVAQAVVTIREGRGSKQLVCHVVPLDADQGGFGTVASLADLDVDLTTSVSVRELRRFAAGRLPEFMVPSVFVMVGRLPLTANGKLDLAALPEPDFSGGEYRAPRNPAEEVLAAAYAEVLGLDRVGIDDDFFAIGGDSIRSIQVVSRARSGGVEVSPRQIFDQRTVAELAAVAVLGIEADAGPVLAELEGGGTGWMPLLPIGEYLLELGEGIDRFSMAMAVDLPEGIDRPALAATLGAVLDRHDILRSRLVTADKGAGKGADKGAAEGAGDRAGLRVGAPGSVDADALIHRVECDGRWDEQWFERATAELNAATGRLDAAGGTMAQFVWFAPQQGAGRLLLVLHHFVVDGVSWRILLPDLAAAWEQVRAGRTPELPEVGTSARRWAHALVEEAASPERVAELALWRSVVAGPDPLLGSRALDPAVDVMSTVDHTWLKLPVPVTETLLTTLPAAFHGGVNDGLLAALTLAVARWRRNRGIDESSALIRVEGHGREEDVVPGADLSRTVGWFTTMFPVRLDLAGIDLDDAFTGGPAAGAAVKAVKEQLRSLPDKGVGYGLLRHLNPQTAEVLRRYSAGQIGFNYLGRFSSSADAAEHLRGPGWTLAEGTTGLIADQDGSMPALSTLDVGALVTDTEQGPELTARLAFPAGLLAKEDVEELAELWSAALQALARHAARPAAGGLTPSDVPLVRVTQGEIEAWEESYPGLADIWPLTTMQDGLLFHAQLAGSTFDAYQMQLVFHLSGQVEPARMRAAGQALLDRYANLRTAFVFDAAGDRVQVVRDRVELPWQYLDLSGFGEEGREEALGRFLAEDHDSHFDLTRAPLVRMSLVMLAPDRWELVFTAHHVLFDGWSIPVLMQDLLRLYGSEGDASALPRVPGYRDFLVWQAGQDREASARAWAAELAGVESPTLIAPDAALASDPAGIGQIDIPLSADDARELGRRAAELGLTLNTLVQGTWALVLAGLTGRQDVVFGATVSGRPPVVPGVDAMVGLFINTLPVRVECGPGTTLGALLRDLQNRQSALLDHHHHGLLDIHRSVGLNVLFDTLVGFESYPIDGVAIKEANSAAGITVTGISPLSGAHYPLVVMAFADPHLRVALQYQHHLFDPAAVEGIAVRFARILRQLVADPDARVGSVHVLESAERERLLGEFNDTAVPAPRRTVPALFEERAAQTPDAVAVAFGDRTLTYRELDADANRLAHLLAARGVGQESVVGVALPRSPELVVALLAVLKAGGAYLPVDPEYPAERIEFMLRDAAPTLLLTDSEIVAGLPAGTCPYVVLDDADTAPAVAASSAEALPAAAHERVDQLAYVMYTSGSTGVPKGVGVTHRAVSGLALDRRYRGGAHERVLVHSAQSFDASTYELWTPLLGGGTAVIAPVGKLDAAALAAVIAEQRVTALWLTAGLFKVIADENPECFAGVREVWTGGDVVSPASVTRALRACPGLKVVDGYGPTETTTFATTHPMPDPERVGEPIPIGRPMDNMRVYVLDAGLRPVLPGVAGELYIAGAGLARGYAHRSALTSERFVASPFGEPGERMYRTGDVVAWNPDGELVFQGRVDTQVKIRGFRIEPAEVEAALAGHPGVAQAVVTWNEDRAGERRLVGYVVPRVDGSDTSGAAEQVDQWEEIYDDLYAVSHARWGEDFTGWNSSYTGGLPIALDEMAVWRDAAVEQITNWSPRRIMEIGVGTGLLMSQTLGQVEEYWGTDMSAAVVDRLLVQVEQTGFGDRVHLRHQNGDDISGLPREHFDLVVINSVVQYFPDAEYMDLVLAGAMELLAPGGRILIGDVRNAATLRLFRSGVQRALHPEASASVSRAAVARAILMEKELVLDPEWFTRWAERHGAGGVDIRLKAGRPHNELTRHRYEVLLHKAPVAALPLGEVPAAAWGRQVEDFLGLEELVRSHGEQPVRVTRIPNARLADEVEAAAAIGVISAPAAAGPVLDPQDLREWAAERGWGVVLTWSAAAAECFDAVILPAGPVTDQVLTGGFTPSGRADRQLANEPAAAGRIGALVGSLRDWLGDRLPDHLVPSSVVAIAEVPLTPNGKLDQRALPAPDFAAAATGRAPRTPQEEVLCGLFAAVLGLDRVGIDDDFFALGGHSLLATRLVSRIREALDVELPIRVVFEAPTVVELALHLAAGAPVRPPLRRTIERPESVPLSFAQRRLWFIDRFEGPSATYNAPFPLRLTGELDLTALEAALRDVVARHESLRTLIVEDADGVPAQRVLPADEAELHVPLVEVAQGGLDDAMAEASAYLFDLATEIPVRAPVLRLGDREHVLVLLIHHIASDGSSMAPLARDLATAYAARKEGGAPQWADLPVQYVDYTLWQREVLGDEEDPASALAAQVGYWRQELAGVPQPLQLASDRPRPAKASHRGDAVEFALAPEVAAAVEELARRHGATSSMVLQAALAVLLHGLGGGDDLTIGSPIANRTDEALAELVGFFVNTWVLRVDLSGNPAFTELLERVRGKSLAAYDNQDVPFERLVEVLNPERSTAYSPLFQVMFAWQNFARKDFALPGLQVEFERVRTETAKFDLFFNMADLPGMGVVGLLEYATDLFDRETARAVADRFVRVVGLLAAAPEQRVAAVELVRPDERELVLHGFNATERPTPEVSVPALFELQAAERPDAVALVCGEESLTYRALDERANRLARELVRRGVGPETVVGVALPRTADLVAALLAVLKAGGAYLPIDPKYPSRRLEHILADARPKLVLTDAATADVLPDSGITRLYLGDLALGGSADAGAPFGDADRPAALLPDHAAYVMYTSGSTGVPKGVTVTHSNVVNGVLRLASTIGVDSGTRTLAGASVNFDVSVFEVFTTLAAGGTVELARDVLVIGEQGGWTGGVISTVPSVLAELLDQVNGKITADAVVFAGEALPASLVRRVREAVPGVRVINAYGQTESFYASTFALPADEEWDGAHTAPIGAPLGNMRAYVLGAGLGPVPVGAVGELYVAGNVSRGYHGRTALTAERFVADPYGAPGSRMYRTGDLARWRADGQLEYVGRGDAQLKIRGFRIEPGEIEAALTAHPGVEHAVVTGQIGPDGAKRLVGYVVSSPDSGGQVDAQGRFEADMTSGITMRELRRFITGRLPEFMVPAVLVPLDRLPLAPNGKLDRAALPEPDFAGESYRAPRSRTEEVLAGVYSEVLGLDRVGIDDDFFAIGGDSIRSIQIVSRAKAHGVVVNPRQIFELRTVAELAAAAGSQGLGPILAELEGGGTGFMPLPPIAKYMLELGNSFDRFSMSAALDLPAGIDEDGLTAVLTAVLDHHDILRSRLVLDGDGSLDIAAPGTAPVAALVRRVACEGTWDEAWLETARAELDAATGRLDPVAGTMAQFVWFAPEQGAGRLLVVLHHLVVDGVSWRILLPDFATAWEQIAAGSAPALPAVGTSARRWAHALHHEASDPDRIAELAQWSEIVDCNDPVLGSRALNPAVDVMSTVETVSLELSEQVSEALLTAVPTAFHGGVNDGLLAALALAVTQWRADRGVEESSTLIRLEGHGREEQVVPGADLSRTVGWFTSMFPVRLDLAGHDVQEALAGGAAAGAVLKTVKEQLVSIPDKGVGFGLLRYLNPSTAAELDWRATPQISFNYLGRVAAADTSDGQPATGWSLAADALGLAADLDADMPALATVEISAYVTDTDRGPRFNARVSYPAGVLAQAEAQELTDLWVRALEGLAHHVTTPAAGGLTPSDLPLVRMTQAEIENWEAQYPGLADVWPLTPLQFGLLFETMRLEENAFDPHIVQVAFHVQGRVDAARMRVAAQALLDRYANLRTAFVTDANGDLTQLVLDRVELPWRVADLRGLDDAAREEGLERILAEDHYAQFDPAKPPMLRASLVQLAEETSELVLTVHHALFDGWSFPLLVRDLAYLYASEGDASQQPRVPEYREFLRWLSRRDDKAAAAAWAKEMEGVSEPTLLTSETPVDAGEDARVGQVDIPLPLDEARALKKRAAELGVSMGTLVQGVWALMLGQLTGKRDVIFGTTVSGRPAEVPGVDQMVGLFVNSLPIRAEYAPSETLGQVLKNLQERQTALLDHHHFGLHRIQREAGLKELFNTIVLFQSFPVDKEALGAANTAAGVSFTGIRPSAGAAYTVGLAADAEPYLRMILQYQRQAIAAETVERIAERVLHILRQLIADPQIPVGALDVLHEAERDRLLLDFNRTRTETPALTLPALFERKAAEAPDAVAVLFEDEKVTYGELDARADRLARVLVERGVGPETVVGVALRRSPQWPVAVLAVMKAGGAYLPLDPAYPADRLTYMVEDSATGLILTDGATVDRLPDLPSDLLNLDAPELAAVLTAADGAPLSDTAGFRPAAVANTAYVIYTSGSTGRPKGVAVTHTGFANMVAEVTELLGITADSRVLQFASPSFDISVGEMCMSLFAGGALVMADPDRLAPGAPLAETADTFGVTHAILTPTVLAAMPAGSLSTVESLMVAGEATAPELVATWSAGRRMFNGYGPTETTVGATVGELLADAPVSIGRPIRNTRVYVLDSALRPVLPGVPGELYIAGAGLTRGYLGRSELTAQRFVACPFGEPGERMYRTGDLVEWTGDGELVFRGRTDHQIKIRGFRIELGEIETALTAHPTVDHGVVTARDNLAGDKQLVAYVIPAPGESVVAEDLRKHLTCRMPEYMVPSAFVTLEQLPLTPNGKLDREALPDPEFKGGADYRAPRNPLETTLAKLFAEALELEKVGIDDDFFDLGGHSLRLTRLISRIRAVLGAKVPIRVMFGATTVAKLAEYLEAQVKTSQAPVFADPFAVVLPMRTEGAKPPLWFIHPGVGLCWSYVGLAQLLGDRPVYGIQGRGFDGTGRAESTQAMLDDYLEQILAVQPEGPYHLVGHSTGGTYAHALAAALKQRGHEVALLALMDSPPSAWFRHIEDPVNMPEVREFFKEFFIGSGVDEDREALVENGSHLFKSHAEMLLEWDSPVYDGDAVFFNATQNPDESYAGIWAPHIGGTVREYDIDATHMGMPKAGPAAEIARIINLHLEGN</sequence>
<dbReference type="SUPFAM" id="SSF52777">
    <property type="entry name" value="CoA-dependent acyltransferases"/>
    <property type="match status" value="12"/>
</dbReference>
<dbReference type="GO" id="GO:0005737">
    <property type="term" value="C:cytoplasm"/>
    <property type="evidence" value="ECO:0007669"/>
    <property type="project" value="TreeGrafter"/>
</dbReference>
<keyword evidence="5" id="KW-0677">Repeat</keyword>
<dbReference type="PANTHER" id="PTHR45527:SF1">
    <property type="entry name" value="FATTY ACID SYNTHASE"/>
    <property type="match status" value="1"/>
</dbReference>
<dbReference type="PATRIC" id="fig|1961.12.peg.5140"/>
<dbReference type="FunFam" id="1.10.1200.10:FF:000005">
    <property type="entry name" value="Nonribosomal peptide synthetase 1"/>
    <property type="match status" value="2"/>
</dbReference>
<evidence type="ECO:0000256" key="5">
    <source>
        <dbReference type="ARBA" id="ARBA00022737"/>
    </source>
</evidence>
<dbReference type="FunFam" id="2.30.38.10:FF:000001">
    <property type="entry name" value="Non-ribosomal peptide synthetase PvdI"/>
    <property type="match status" value="3"/>
</dbReference>
<dbReference type="Gene3D" id="2.30.38.10">
    <property type="entry name" value="Luciferase, Domain 3"/>
    <property type="match status" value="2"/>
</dbReference>
<comment type="cofactor">
    <cofactor evidence="1">
        <name>pantetheine 4'-phosphate</name>
        <dbReference type="ChEBI" id="CHEBI:47942"/>
    </cofactor>
</comment>
<dbReference type="InterPro" id="IPR036736">
    <property type="entry name" value="ACP-like_sf"/>
</dbReference>
<dbReference type="InterPro" id="IPR020845">
    <property type="entry name" value="AMP-binding_CS"/>
</dbReference>
<reference evidence="9" key="1">
    <citation type="submission" date="2015-07" db="EMBL/GenBank/DDBJ databases">
        <authorList>
            <consortium name="Consortium for Microbial Forensics and Genomics (microFORGE)"/>
            <person name="Knight B.M."/>
            <person name="Roberts D.P."/>
            <person name="Lin D."/>
            <person name="Hari K."/>
            <person name="Fletcher J."/>
            <person name="Melcher U."/>
            <person name="Blagden T."/>
            <person name="Winegar R.A."/>
        </authorList>
    </citation>
    <scope>NUCLEOTIDE SEQUENCE [LARGE SCALE GENOMIC DNA]</scope>
    <source>
        <strain evidence="9">NRRL B-1447</strain>
    </source>
</reference>
<dbReference type="SUPFAM" id="SSF47336">
    <property type="entry name" value="ACP-like"/>
    <property type="match status" value="4"/>
</dbReference>
<dbReference type="CDD" id="cd05930">
    <property type="entry name" value="A_NRPS"/>
    <property type="match status" value="2"/>
</dbReference>
<dbReference type="PROSITE" id="PS00012">
    <property type="entry name" value="PHOSPHOPANTETHEINE"/>
    <property type="match status" value="4"/>
</dbReference>
<evidence type="ECO:0000256" key="2">
    <source>
        <dbReference type="ARBA" id="ARBA00006432"/>
    </source>
</evidence>
<keyword evidence="3" id="KW-0596">Phosphopantetheine</keyword>
<feature type="domain" description="Carrier" evidence="7">
    <location>
        <begin position="4005"/>
        <end position="4079"/>
    </location>
</feature>
<evidence type="ECO:0000256" key="3">
    <source>
        <dbReference type="ARBA" id="ARBA00022450"/>
    </source>
</evidence>
<dbReference type="GO" id="GO:0003824">
    <property type="term" value="F:catalytic activity"/>
    <property type="evidence" value="ECO:0007669"/>
    <property type="project" value="InterPro"/>
</dbReference>
<organism evidence="8 9">
    <name type="scientific">Streptomyces virginiae</name>
    <name type="common">Streptomyces cinnamonensis</name>
    <dbReference type="NCBI Taxonomy" id="1961"/>
    <lineage>
        <taxon>Bacteria</taxon>
        <taxon>Bacillati</taxon>
        <taxon>Actinomycetota</taxon>
        <taxon>Actinomycetes</taxon>
        <taxon>Kitasatosporales</taxon>
        <taxon>Streptomycetaceae</taxon>
        <taxon>Streptomyces</taxon>
    </lineage>
</organism>
<dbReference type="InterPro" id="IPR025110">
    <property type="entry name" value="AMP-bd_C"/>
</dbReference>
<dbReference type="NCBIfam" id="NF003417">
    <property type="entry name" value="PRK04813.1"/>
    <property type="match status" value="5"/>
</dbReference>
<dbReference type="SUPFAM" id="SSF56801">
    <property type="entry name" value="Acetyl-CoA synthetase-like"/>
    <property type="match status" value="4"/>
</dbReference>
<dbReference type="InterPro" id="IPR010060">
    <property type="entry name" value="NRPS_synth"/>
</dbReference>
<accession>A0A0L8MBM2</accession>
<dbReference type="SUPFAM" id="SSF53474">
    <property type="entry name" value="alpha/beta-Hydrolases"/>
    <property type="match status" value="1"/>
</dbReference>
<evidence type="ECO:0000259" key="7">
    <source>
        <dbReference type="PROSITE" id="PS50075"/>
    </source>
</evidence>
<name>A0A0L8MBM2_STRVG</name>
<dbReference type="Gene3D" id="3.40.50.12780">
    <property type="entry name" value="N-terminal domain of ligase-like"/>
    <property type="match status" value="2"/>
</dbReference>
<dbReference type="Pfam" id="PF13193">
    <property type="entry name" value="AMP-binding_C"/>
    <property type="match status" value="3"/>
</dbReference>
<dbReference type="Gene3D" id="3.30.559.10">
    <property type="entry name" value="Chloramphenicol acetyltransferase-like domain"/>
    <property type="match status" value="6"/>
</dbReference>
<dbReference type="Pfam" id="PF00501">
    <property type="entry name" value="AMP-binding"/>
    <property type="match status" value="4"/>
</dbReference>
<dbReference type="GO" id="GO:0043041">
    <property type="term" value="P:amino acid activation for nonribosomal peptide biosynthetic process"/>
    <property type="evidence" value="ECO:0007669"/>
    <property type="project" value="TreeGrafter"/>
</dbReference>
<gene>
    <name evidence="8" type="ORF">ADK75_22890</name>
</gene>
<dbReference type="Pfam" id="PF08242">
    <property type="entry name" value="Methyltransf_12"/>
    <property type="match status" value="1"/>
</dbReference>
<keyword evidence="6" id="KW-0045">Antibiotic biosynthesis</keyword>
<dbReference type="Pfam" id="PF00668">
    <property type="entry name" value="Condensation"/>
    <property type="match status" value="6"/>
</dbReference>
<dbReference type="InterPro" id="IPR029063">
    <property type="entry name" value="SAM-dependent_MTases_sf"/>
</dbReference>
<dbReference type="InterPro" id="IPR013217">
    <property type="entry name" value="Methyltransf_12"/>
</dbReference>
<feature type="domain" description="Carrier" evidence="7">
    <location>
        <begin position="2935"/>
        <end position="3010"/>
    </location>
</feature>
<dbReference type="EMBL" id="LGUV01000335">
    <property type="protein sequence ID" value="KOG47714.1"/>
    <property type="molecule type" value="Genomic_DNA"/>
</dbReference>
<dbReference type="eggNOG" id="COG1020">
    <property type="taxonomic scope" value="Bacteria"/>
</dbReference>
<dbReference type="Gene3D" id="3.30.300.30">
    <property type="match status" value="5"/>
</dbReference>
<dbReference type="Gene3D" id="3.40.50.1820">
    <property type="entry name" value="alpha/beta hydrolase"/>
    <property type="match status" value="1"/>
</dbReference>
<evidence type="ECO:0000313" key="9">
    <source>
        <dbReference type="Proteomes" id="UP000037084"/>
    </source>
</evidence>
<evidence type="ECO:0000256" key="1">
    <source>
        <dbReference type="ARBA" id="ARBA00001957"/>
    </source>
</evidence>
<dbReference type="Pfam" id="PF00550">
    <property type="entry name" value="PP-binding"/>
    <property type="match status" value="4"/>
</dbReference>